<keyword evidence="4" id="KW-0472">Membrane</keyword>
<feature type="transmembrane region" description="Helical" evidence="4">
    <location>
        <begin position="92"/>
        <end position="110"/>
    </location>
</feature>
<feature type="transmembrane region" description="Helical" evidence="4">
    <location>
        <begin position="328"/>
        <end position="346"/>
    </location>
</feature>
<keyword evidence="4" id="KW-1133">Transmembrane helix</keyword>
<dbReference type="Pfam" id="PF13181">
    <property type="entry name" value="TPR_8"/>
    <property type="match status" value="1"/>
</dbReference>
<dbReference type="InterPro" id="IPR052346">
    <property type="entry name" value="O-mannosyl-transferase_TMTC"/>
</dbReference>
<evidence type="ECO:0000313" key="5">
    <source>
        <dbReference type="EMBL" id="MFC1851516.1"/>
    </source>
</evidence>
<feature type="repeat" description="TPR" evidence="3">
    <location>
        <begin position="660"/>
        <end position="693"/>
    </location>
</feature>
<feature type="transmembrane region" description="Helical" evidence="4">
    <location>
        <begin position="269"/>
        <end position="292"/>
    </location>
</feature>
<evidence type="ECO:0000256" key="3">
    <source>
        <dbReference type="PROSITE-ProRule" id="PRU00339"/>
    </source>
</evidence>
<feature type="repeat" description="TPR" evidence="3">
    <location>
        <begin position="592"/>
        <end position="625"/>
    </location>
</feature>
<feature type="transmembrane region" description="Helical" evidence="4">
    <location>
        <begin position="175"/>
        <end position="198"/>
    </location>
</feature>
<feature type="transmembrane region" description="Helical" evidence="4">
    <location>
        <begin position="231"/>
        <end position="248"/>
    </location>
</feature>
<comment type="caution">
    <text evidence="5">The sequence shown here is derived from an EMBL/GenBank/DDBJ whole genome shotgun (WGS) entry which is preliminary data.</text>
</comment>
<accession>A0ABV6YZ95</accession>
<organism evidence="5 6">
    <name type="scientific">candidate division CSSED10-310 bacterium</name>
    <dbReference type="NCBI Taxonomy" id="2855610"/>
    <lineage>
        <taxon>Bacteria</taxon>
        <taxon>Bacteria division CSSED10-310</taxon>
    </lineage>
</organism>
<evidence type="ECO:0000256" key="2">
    <source>
        <dbReference type="ARBA" id="ARBA00022803"/>
    </source>
</evidence>
<feature type="transmembrane region" description="Helical" evidence="4">
    <location>
        <begin position="298"/>
        <end position="316"/>
    </location>
</feature>
<dbReference type="SUPFAM" id="SSF48452">
    <property type="entry name" value="TPR-like"/>
    <property type="match status" value="1"/>
</dbReference>
<feature type="transmembrane region" description="Helical" evidence="4">
    <location>
        <begin position="12"/>
        <end position="30"/>
    </location>
</feature>
<dbReference type="SMART" id="SM00028">
    <property type="entry name" value="TPR"/>
    <property type="match status" value="8"/>
</dbReference>
<keyword evidence="2 3" id="KW-0802">TPR repeat</keyword>
<dbReference type="Proteomes" id="UP001594351">
    <property type="component" value="Unassembled WGS sequence"/>
</dbReference>
<keyword evidence="6" id="KW-1185">Reference proteome</keyword>
<feature type="transmembrane region" description="Helical" evidence="4">
    <location>
        <begin position="381"/>
        <end position="399"/>
    </location>
</feature>
<name>A0ABV6YZ95_UNCC1</name>
<evidence type="ECO:0000313" key="6">
    <source>
        <dbReference type="Proteomes" id="UP001594351"/>
    </source>
</evidence>
<feature type="transmembrane region" description="Helical" evidence="4">
    <location>
        <begin position="352"/>
        <end position="369"/>
    </location>
</feature>
<dbReference type="Pfam" id="PF13414">
    <property type="entry name" value="TPR_11"/>
    <property type="match status" value="1"/>
</dbReference>
<dbReference type="Pfam" id="PF14559">
    <property type="entry name" value="TPR_19"/>
    <property type="match status" value="1"/>
</dbReference>
<dbReference type="PROSITE" id="PS50005">
    <property type="entry name" value="TPR"/>
    <property type="match status" value="7"/>
</dbReference>
<feature type="repeat" description="TPR" evidence="3">
    <location>
        <begin position="626"/>
        <end position="659"/>
    </location>
</feature>
<keyword evidence="4" id="KW-0812">Transmembrane</keyword>
<proteinExistence type="predicted"/>
<gene>
    <name evidence="5" type="ORF">ACFL27_15070</name>
</gene>
<feature type="repeat" description="TPR" evidence="3">
    <location>
        <begin position="558"/>
        <end position="591"/>
    </location>
</feature>
<dbReference type="PROSITE" id="PS50293">
    <property type="entry name" value="TPR_REGION"/>
    <property type="match status" value="5"/>
</dbReference>
<reference evidence="5 6" key="1">
    <citation type="submission" date="2024-09" db="EMBL/GenBank/DDBJ databases">
        <title>Laminarin stimulates single cell rates of sulfate reduction while oxygen inhibits transcriptomic activity in coastal marine sediment.</title>
        <authorList>
            <person name="Lindsay M."/>
            <person name="Orcutt B."/>
            <person name="Emerson D."/>
            <person name="Stepanauskas R."/>
            <person name="D'Angelo T."/>
        </authorList>
    </citation>
    <scope>NUCLEOTIDE SEQUENCE [LARGE SCALE GENOMIC DNA]</scope>
    <source>
        <strain evidence="5">SAG AM-311-K15</strain>
    </source>
</reference>
<protein>
    <submittedName>
        <fullName evidence="5">Tetratricopeptide repeat protein</fullName>
    </submittedName>
</protein>
<dbReference type="Gene3D" id="1.25.40.10">
    <property type="entry name" value="Tetratricopeptide repeat domain"/>
    <property type="match status" value="3"/>
</dbReference>
<dbReference type="PANTHER" id="PTHR44227:SF3">
    <property type="entry name" value="PROTEIN O-MANNOSYL-TRANSFERASE TMTC4"/>
    <property type="match status" value="1"/>
</dbReference>
<feature type="repeat" description="TPR" evidence="3">
    <location>
        <begin position="490"/>
        <end position="523"/>
    </location>
</feature>
<evidence type="ECO:0000256" key="1">
    <source>
        <dbReference type="ARBA" id="ARBA00022737"/>
    </source>
</evidence>
<dbReference type="Pfam" id="PF00515">
    <property type="entry name" value="TPR_1"/>
    <property type="match status" value="1"/>
</dbReference>
<dbReference type="InterPro" id="IPR011990">
    <property type="entry name" value="TPR-like_helical_dom_sf"/>
</dbReference>
<keyword evidence="1" id="KW-0677">Repeat</keyword>
<evidence type="ECO:0000256" key="4">
    <source>
        <dbReference type="SAM" id="Phobius"/>
    </source>
</evidence>
<dbReference type="Pfam" id="PF13432">
    <property type="entry name" value="TPR_16"/>
    <property type="match status" value="1"/>
</dbReference>
<feature type="repeat" description="TPR" evidence="3">
    <location>
        <begin position="423"/>
        <end position="456"/>
    </location>
</feature>
<dbReference type="PANTHER" id="PTHR44227">
    <property type="match status" value="1"/>
</dbReference>
<dbReference type="InterPro" id="IPR019734">
    <property type="entry name" value="TPR_rpt"/>
</dbReference>
<sequence>MMFTRNSYRDVGTSIVLAVTTFVVYIQVWHHPFINFDDPRYVSQNPHIQSGLSLDGFRWAFSSTYASNWHPLTWLSHMLDIQLYGLNAGGHHMTNVLLHIGSTILLFWMFHRFTGHYFQSSIMAALFALHPLHVESVAWISERKDVLSTFLLMLVLWHYSKYVEKPSLANYLTSLILYFLGLMSKPMLVTVPFLMLLLDYWPFKRIQAGRTANADRSVWIRSILHLIWEKIPFLVLAGVISVITFLVQQTTAVQSLRMLPLSTRLANALVSYLGYIAKMFFPHNLAIVYPYAAAFNGWVVGAAGVILIIIFIIGFMTHRHYPYVIVGWLWYVVSLIPVIGLIQVGSQAMADRYTYIPLIGLFIMITWGACDSARKWSFNQYMVPVVFLMILFILTAITWKQIGLWQDNFSLFEHAIAVTKDNYLAQENLGNAYYEQKRYGEAINHYSEAVKIAPGYAKARNNLGGALLKQGSITAAIEQFHHSLDLVPQAGTLCNLGKAFARKGDMKKAVSHFLQATHLDPGNTDAYVNLGLAYSGFGDYEQARLYFQEALRLQPKNVPALINLGLVLSKQGHFEESQLHLTTALEIDSQNSDIYTQLGDISGKQGKYSEALAYYSKAVLLNPHDFENLANMGTCYFTLKDLDQAVRYYHEALKINPRSSEVNYNLGLVMLEQGKIESARSFLSTALEIKPDFVGARNLLQELRQNSNLESGQEIHSTAP</sequence>
<feature type="repeat" description="TPR" evidence="3">
    <location>
        <begin position="524"/>
        <end position="557"/>
    </location>
</feature>
<dbReference type="EMBL" id="JBHPBY010000196">
    <property type="protein sequence ID" value="MFC1851516.1"/>
    <property type="molecule type" value="Genomic_DNA"/>
</dbReference>